<name>A0A7W3FKU2_9GAMM</name>
<sequence length="121" mass="13727">MLSKARGCNALATSLEMQQIRDAPLVMHQDHSESLGLHVAQRINCYKLPRKLPQIRSAQQRHSPDRVILAGIEAVLPSQSLNIIYIMRNQARAALGGFRRLWLALDQALDRLVRQQTILPR</sequence>
<reference evidence="1 2" key="1">
    <citation type="submission" date="2020-08" db="EMBL/GenBank/DDBJ databases">
        <title>Stenotrophomonas tumulicola JCM 30961.</title>
        <authorList>
            <person name="Deng Y."/>
        </authorList>
    </citation>
    <scope>NUCLEOTIDE SEQUENCE [LARGE SCALE GENOMIC DNA]</scope>
    <source>
        <strain evidence="1 2">JCM 30961</strain>
    </source>
</reference>
<dbReference type="Proteomes" id="UP000547058">
    <property type="component" value="Unassembled WGS sequence"/>
</dbReference>
<organism evidence="1 2">
    <name type="scientific">Stenotrophomonas tumulicola</name>
    <dbReference type="NCBI Taxonomy" id="1685415"/>
    <lineage>
        <taxon>Bacteria</taxon>
        <taxon>Pseudomonadati</taxon>
        <taxon>Pseudomonadota</taxon>
        <taxon>Gammaproteobacteria</taxon>
        <taxon>Lysobacterales</taxon>
        <taxon>Lysobacteraceae</taxon>
        <taxon>Stenotrophomonas</taxon>
    </lineage>
</organism>
<evidence type="ECO:0000313" key="2">
    <source>
        <dbReference type="Proteomes" id="UP000547058"/>
    </source>
</evidence>
<gene>
    <name evidence="1" type="ORF">H4O11_04505</name>
</gene>
<comment type="caution">
    <text evidence="1">The sequence shown here is derived from an EMBL/GenBank/DDBJ whole genome shotgun (WGS) entry which is preliminary data.</text>
</comment>
<keyword evidence="2" id="KW-1185">Reference proteome</keyword>
<protein>
    <submittedName>
        <fullName evidence="1">Uncharacterized protein</fullName>
    </submittedName>
</protein>
<dbReference type="AlphaFoldDB" id="A0A7W3FKU2"/>
<accession>A0A7W3FKU2</accession>
<evidence type="ECO:0000313" key="1">
    <source>
        <dbReference type="EMBL" id="MBA8681061.1"/>
    </source>
</evidence>
<dbReference type="EMBL" id="JACGXS010000001">
    <property type="protein sequence ID" value="MBA8681061.1"/>
    <property type="molecule type" value="Genomic_DNA"/>
</dbReference>
<proteinExistence type="predicted"/>